<dbReference type="AlphaFoldDB" id="A0A811ZAD5"/>
<accession>A0A811ZAD5</accession>
<evidence type="ECO:0000313" key="2">
    <source>
        <dbReference type="Proteomes" id="UP000645828"/>
    </source>
</evidence>
<keyword evidence="2" id="KW-1185">Reference proteome</keyword>
<dbReference type="Gene3D" id="3.30.1440.10">
    <property type="match status" value="1"/>
</dbReference>
<name>A0A811ZAD5_NYCPR</name>
<comment type="caution">
    <text evidence="1">The sequence shown here is derived from an EMBL/GenBank/DDBJ whole genome shotgun (WGS) entry which is preliminary data.</text>
</comment>
<dbReference type="EMBL" id="CAJHUB010000760">
    <property type="protein sequence ID" value="CAD7685687.1"/>
    <property type="molecule type" value="Genomic_DNA"/>
</dbReference>
<organism evidence="1 2">
    <name type="scientific">Nyctereutes procyonoides</name>
    <name type="common">Raccoon dog</name>
    <name type="synonym">Canis procyonoides</name>
    <dbReference type="NCBI Taxonomy" id="34880"/>
    <lineage>
        <taxon>Eukaryota</taxon>
        <taxon>Metazoa</taxon>
        <taxon>Chordata</taxon>
        <taxon>Craniata</taxon>
        <taxon>Vertebrata</taxon>
        <taxon>Euteleostomi</taxon>
        <taxon>Mammalia</taxon>
        <taxon>Eutheria</taxon>
        <taxon>Laurasiatheria</taxon>
        <taxon>Carnivora</taxon>
        <taxon>Caniformia</taxon>
        <taxon>Canidae</taxon>
        <taxon>Nyctereutes</taxon>
    </lineage>
</organism>
<proteinExistence type="predicted"/>
<protein>
    <submittedName>
        <fullName evidence="1">(raccoon dog) hypothetical protein</fullName>
    </submittedName>
</protein>
<evidence type="ECO:0000313" key="1">
    <source>
        <dbReference type="EMBL" id="CAD7685687.1"/>
    </source>
</evidence>
<dbReference type="Proteomes" id="UP000645828">
    <property type="component" value="Unassembled WGS sequence"/>
</dbReference>
<sequence length="123" mass="14125">MAREPHAGTSHCKLCLNIRVENSGDRLTRRDSQVGCAIRSFGTRRNETMAIHCRAKVEGIPDKDLKRIDLGIRYYASIGMYSLDFYGAPRVQDGLHRARHRISKDEARCWFLQKYYGIILPGK</sequence>
<dbReference type="InterPro" id="IPR022803">
    <property type="entry name" value="Ribosomal_uL5_dom_sf"/>
</dbReference>
<gene>
    <name evidence="1" type="ORF">NYPRO_LOCUS18480</name>
</gene>
<reference evidence="1" key="1">
    <citation type="submission" date="2020-12" db="EMBL/GenBank/DDBJ databases">
        <authorList>
            <consortium name="Molecular Ecology Group"/>
        </authorList>
    </citation>
    <scope>NUCLEOTIDE SEQUENCE</scope>
    <source>
        <strain evidence="1">TBG_1078</strain>
    </source>
</reference>